<feature type="compositionally biased region" description="Low complexity" evidence="1">
    <location>
        <begin position="64"/>
        <end position="87"/>
    </location>
</feature>
<feature type="compositionally biased region" description="Low complexity" evidence="1">
    <location>
        <begin position="271"/>
        <end position="282"/>
    </location>
</feature>
<evidence type="ECO:0000313" key="2">
    <source>
        <dbReference type="EMBL" id="OSX58106.1"/>
    </source>
</evidence>
<proteinExistence type="predicted"/>
<dbReference type="EMBL" id="KZ110606">
    <property type="protein sequence ID" value="OSX58106.1"/>
    <property type="molecule type" value="Genomic_DNA"/>
</dbReference>
<feature type="compositionally biased region" description="Low complexity" evidence="1">
    <location>
        <begin position="485"/>
        <end position="500"/>
    </location>
</feature>
<reference evidence="2 3" key="1">
    <citation type="submission" date="2017-04" db="EMBL/GenBank/DDBJ databases">
        <title>Genome Sequence of the Model Brown-Rot Fungus Postia placenta SB12.</title>
        <authorList>
            <consortium name="DOE Joint Genome Institute"/>
            <person name="Gaskell J."/>
            <person name="Kersten P."/>
            <person name="Larrondo L.F."/>
            <person name="Canessa P."/>
            <person name="Martinez D."/>
            <person name="Hibbett D."/>
            <person name="Schmoll M."/>
            <person name="Kubicek C.P."/>
            <person name="Martinez A.T."/>
            <person name="Yadav J."/>
            <person name="Master E."/>
            <person name="Magnuson J.K."/>
            <person name="James T."/>
            <person name="Yaver D."/>
            <person name="Berka R."/>
            <person name="Labutti K."/>
            <person name="Lipzen A."/>
            <person name="Aerts A."/>
            <person name="Barry K."/>
            <person name="Henrissat B."/>
            <person name="Blanchette R."/>
            <person name="Grigoriev I."/>
            <person name="Cullen D."/>
        </authorList>
    </citation>
    <scope>NUCLEOTIDE SEQUENCE [LARGE SCALE GENOMIC DNA]</scope>
    <source>
        <strain evidence="2 3">MAD-698-R-SB12</strain>
    </source>
</reference>
<dbReference type="OrthoDB" id="3064136at2759"/>
<sequence length="619" mass="64306">MSKPSKSPGHALPLPGVTESSALTEVAGSPPRRQQRAGIDSIRPPSPDIGTILATTPRPRRRSSAAFAPSSFRVRSRTSSVTSVPSSWQGNVDEAATSSPLGGLMDDGGLKEVDSDIDSQSGKELEGDGSESDSSIDLHTPLPHLMFRDGLLSPRSKLLPHGPGSAYSLDNDDIVNDLDRSRSVLSVASTAGSVMTKSGLLYKDPRDTARRRLRHRDGHLLRAGMGLTTGLGWSDSEDEDAPSMLTRRLIHTSIARRPSTSLPRPLSEIGPSSVDSVDSSPSQSPPPTKSSFRMGPSGALHRSASTSLSNLRRPSMTESGALGNASLTRNRTASSASITSASTTSSTAVSSTLSSTNPGGVQAFRRIVRLPKPADVQSIISRHKPKSSASASTSSIASIQNAALSTPLAPQSSGLRVPAYPLRTAKSSEIPGGVRNRTVSTASSTSTVSMHSHTSGSSTSTASASNATTTAANMRPLRLPQSASIRRPAGRAPSGPAPRIASKKGISLDGQRARALSTSQVFASPYTTGAAQARSFSPSTLSSPTSYGGKLASPPLSPVPSPPPSSPRVRPLVPGPRPKPRTGTGMTYRTSSYASLQAEAIRMRSVSVSSSSVGVSNMF</sequence>
<dbReference type="STRING" id="670580.A0A1X6MPF6"/>
<feature type="compositionally biased region" description="Polar residues" evidence="1">
    <location>
        <begin position="303"/>
        <end position="318"/>
    </location>
</feature>
<protein>
    <submittedName>
        <fullName evidence="2">Uncharacterized protein</fullName>
    </submittedName>
</protein>
<organism evidence="2 3">
    <name type="scientific">Postia placenta MAD-698-R-SB12</name>
    <dbReference type="NCBI Taxonomy" id="670580"/>
    <lineage>
        <taxon>Eukaryota</taxon>
        <taxon>Fungi</taxon>
        <taxon>Dikarya</taxon>
        <taxon>Basidiomycota</taxon>
        <taxon>Agaricomycotina</taxon>
        <taxon>Agaricomycetes</taxon>
        <taxon>Polyporales</taxon>
        <taxon>Adustoporiaceae</taxon>
        <taxon>Rhodonia</taxon>
    </lineage>
</organism>
<keyword evidence="3" id="KW-1185">Reference proteome</keyword>
<feature type="compositionally biased region" description="Low complexity" evidence="1">
    <location>
        <begin position="332"/>
        <end position="356"/>
    </location>
</feature>
<name>A0A1X6MPF6_9APHY</name>
<feature type="region of interest" description="Disordered" evidence="1">
    <location>
        <begin position="256"/>
        <end position="359"/>
    </location>
</feature>
<evidence type="ECO:0000313" key="3">
    <source>
        <dbReference type="Proteomes" id="UP000194127"/>
    </source>
</evidence>
<accession>A0A1X6MPF6</accession>
<feature type="region of interest" description="Disordered" evidence="1">
    <location>
        <begin position="1"/>
        <end position="140"/>
    </location>
</feature>
<feature type="region of interest" description="Disordered" evidence="1">
    <location>
        <begin position="528"/>
        <end position="590"/>
    </location>
</feature>
<dbReference type="Proteomes" id="UP000194127">
    <property type="component" value="Unassembled WGS sequence"/>
</dbReference>
<dbReference type="GeneID" id="36326307"/>
<feature type="compositionally biased region" description="Low complexity" evidence="1">
    <location>
        <begin position="438"/>
        <end position="474"/>
    </location>
</feature>
<gene>
    <name evidence="2" type="ORF">POSPLADRAFT_1061219</name>
</gene>
<feature type="region of interest" description="Disordered" evidence="1">
    <location>
        <begin position="426"/>
        <end position="512"/>
    </location>
</feature>
<evidence type="ECO:0000256" key="1">
    <source>
        <dbReference type="SAM" id="MobiDB-lite"/>
    </source>
</evidence>
<feature type="compositionally biased region" description="Pro residues" evidence="1">
    <location>
        <begin position="555"/>
        <end position="566"/>
    </location>
</feature>
<feature type="compositionally biased region" description="Low complexity" evidence="1">
    <location>
        <begin position="535"/>
        <end position="546"/>
    </location>
</feature>
<dbReference type="AlphaFoldDB" id="A0A1X6MPF6"/>
<dbReference type="RefSeq" id="XP_024334900.1">
    <property type="nucleotide sequence ID" value="XM_024481357.1"/>
</dbReference>